<sequence>MLHQCSYGGGRGGGAGGGGGGGGSCILMMLLLRTACILICPHYSTADRTHVFAEHDVVEGGRTNEKEDLLDCLVDERLLHAVLAHGGVQDAELLNDGGDGMLLERFLKPDGFMLEIPCKLSCSSKPGTVGRESQAADLRLLIKKGRFQNLHLIMISAEIGNDLDVFGELDDLFLQVLPPLAPPADVFLDGHAGSSESVQAQLLEISYLTGSEEDLCPTKLVLVGVLEIKPQDQSLNTC</sequence>
<name>A0A4Z2JBQ2_9TELE</name>
<gene>
    <name evidence="2" type="ORF">EYF80_002823</name>
</gene>
<evidence type="ECO:0000313" key="2">
    <source>
        <dbReference type="EMBL" id="TNN87068.1"/>
    </source>
</evidence>
<dbReference type="Proteomes" id="UP000314294">
    <property type="component" value="Unassembled WGS sequence"/>
</dbReference>
<evidence type="ECO:0000313" key="3">
    <source>
        <dbReference type="Proteomes" id="UP000314294"/>
    </source>
</evidence>
<keyword evidence="3" id="KW-1185">Reference proteome</keyword>
<organism evidence="2 3">
    <name type="scientific">Liparis tanakae</name>
    <name type="common">Tanaka's snailfish</name>
    <dbReference type="NCBI Taxonomy" id="230148"/>
    <lineage>
        <taxon>Eukaryota</taxon>
        <taxon>Metazoa</taxon>
        <taxon>Chordata</taxon>
        <taxon>Craniata</taxon>
        <taxon>Vertebrata</taxon>
        <taxon>Euteleostomi</taxon>
        <taxon>Actinopterygii</taxon>
        <taxon>Neopterygii</taxon>
        <taxon>Teleostei</taxon>
        <taxon>Neoteleostei</taxon>
        <taxon>Acanthomorphata</taxon>
        <taxon>Eupercaria</taxon>
        <taxon>Perciformes</taxon>
        <taxon>Cottioidei</taxon>
        <taxon>Cottales</taxon>
        <taxon>Liparidae</taxon>
        <taxon>Liparis</taxon>
    </lineage>
</organism>
<reference evidence="2 3" key="1">
    <citation type="submission" date="2019-03" db="EMBL/GenBank/DDBJ databases">
        <title>First draft genome of Liparis tanakae, snailfish: a comprehensive survey of snailfish specific genes.</title>
        <authorList>
            <person name="Kim W."/>
            <person name="Song I."/>
            <person name="Jeong J.-H."/>
            <person name="Kim D."/>
            <person name="Kim S."/>
            <person name="Ryu S."/>
            <person name="Song J.Y."/>
            <person name="Lee S.K."/>
        </authorList>
    </citation>
    <scope>NUCLEOTIDE SEQUENCE [LARGE SCALE GENOMIC DNA]</scope>
    <source>
        <tissue evidence="2">Muscle</tissue>
    </source>
</reference>
<accession>A0A4Z2JBQ2</accession>
<feature type="chain" id="PRO_5021451852" evidence="1">
    <location>
        <begin position="47"/>
        <end position="238"/>
    </location>
</feature>
<evidence type="ECO:0000256" key="1">
    <source>
        <dbReference type="SAM" id="SignalP"/>
    </source>
</evidence>
<dbReference type="AlphaFoldDB" id="A0A4Z2JBQ2"/>
<comment type="caution">
    <text evidence="2">The sequence shown here is derived from an EMBL/GenBank/DDBJ whole genome shotgun (WGS) entry which is preliminary data.</text>
</comment>
<proteinExistence type="predicted"/>
<protein>
    <submittedName>
        <fullName evidence="2">Uncharacterized protein</fullName>
    </submittedName>
</protein>
<feature type="signal peptide" evidence="1">
    <location>
        <begin position="1"/>
        <end position="46"/>
    </location>
</feature>
<keyword evidence="1" id="KW-0732">Signal</keyword>
<dbReference type="EMBL" id="SRLO01000012">
    <property type="protein sequence ID" value="TNN87068.1"/>
    <property type="molecule type" value="Genomic_DNA"/>
</dbReference>